<dbReference type="GeneID" id="111133364"/>
<dbReference type="InterPro" id="IPR001487">
    <property type="entry name" value="Bromodomain"/>
</dbReference>
<evidence type="ECO:0000313" key="6">
    <source>
        <dbReference type="Proteomes" id="UP000694844"/>
    </source>
</evidence>
<reference evidence="7" key="1">
    <citation type="submission" date="2025-08" db="UniProtKB">
        <authorList>
            <consortium name="RefSeq"/>
        </authorList>
    </citation>
    <scope>IDENTIFICATION</scope>
    <source>
        <tissue evidence="7">Whole sample</tissue>
    </source>
</reference>
<protein>
    <submittedName>
        <fullName evidence="7">Uncharacterized protein LOC111133364 isoform X1</fullName>
    </submittedName>
</protein>
<feature type="compositionally biased region" description="Basic and acidic residues" evidence="3">
    <location>
        <begin position="607"/>
        <end position="624"/>
    </location>
</feature>
<feature type="region of interest" description="Disordered" evidence="3">
    <location>
        <begin position="1403"/>
        <end position="1478"/>
    </location>
</feature>
<dbReference type="SUPFAM" id="SSF47370">
    <property type="entry name" value="Bromodomain"/>
    <property type="match status" value="1"/>
</dbReference>
<gene>
    <name evidence="7" type="primary">LOC111133364</name>
</gene>
<feature type="domain" description="FHA" evidence="4">
    <location>
        <begin position="39"/>
        <end position="95"/>
    </location>
</feature>
<evidence type="ECO:0000256" key="3">
    <source>
        <dbReference type="SAM" id="MobiDB-lite"/>
    </source>
</evidence>
<evidence type="ECO:0000313" key="7">
    <source>
        <dbReference type="RefSeq" id="XP_022337407.1"/>
    </source>
</evidence>
<feature type="region of interest" description="Disordered" evidence="3">
    <location>
        <begin position="1241"/>
        <end position="1303"/>
    </location>
</feature>
<feature type="region of interest" description="Disordered" evidence="3">
    <location>
        <begin position="589"/>
        <end position="648"/>
    </location>
</feature>
<dbReference type="SMART" id="SM00297">
    <property type="entry name" value="BROMO"/>
    <property type="match status" value="1"/>
</dbReference>
<feature type="compositionally biased region" description="Polar residues" evidence="3">
    <location>
        <begin position="528"/>
        <end position="537"/>
    </location>
</feature>
<dbReference type="SUPFAM" id="SSF49879">
    <property type="entry name" value="SMAD/FHA domain"/>
    <property type="match status" value="1"/>
</dbReference>
<feature type="compositionally biased region" description="Low complexity" evidence="3">
    <location>
        <begin position="1849"/>
        <end position="1877"/>
    </location>
</feature>
<feature type="compositionally biased region" description="Basic and acidic residues" evidence="3">
    <location>
        <begin position="1424"/>
        <end position="1437"/>
    </location>
</feature>
<feature type="region of interest" description="Disordered" evidence="3">
    <location>
        <begin position="519"/>
        <end position="557"/>
    </location>
</feature>
<evidence type="ECO:0000259" key="5">
    <source>
        <dbReference type="PROSITE" id="PS50014"/>
    </source>
</evidence>
<dbReference type="Gene3D" id="2.60.200.20">
    <property type="match status" value="1"/>
</dbReference>
<dbReference type="Gene3D" id="1.20.920.10">
    <property type="entry name" value="Bromodomain-like"/>
    <property type="match status" value="1"/>
</dbReference>
<dbReference type="RefSeq" id="XP_022337407.1">
    <property type="nucleotide sequence ID" value="XM_022481699.1"/>
</dbReference>
<dbReference type="Proteomes" id="UP000694844">
    <property type="component" value="Chromosome 5"/>
</dbReference>
<dbReference type="PROSITE" id="PS50014">
    <property type="entry name" value="BROMODOMAIN_2"/>
    <property type="match status" value="1"/>
</dbReference>
<feature type="compositionally biased region" description="Polar residues" evidence="3">
    <location>
        <begin position="290"/>
        <end position="299"/>
    </location>
</feature>
<feature type="region of interest" description="Disordered" evidence="3">
    <location>
        <begin position="265"/>
        <end position="394"/>
    </location>
</feature>
<feature type="compositionally biased region" description="Basic residues" evidence="3">
    <location>
        <begin position="1883"/>
        <end position="1893"/>
    </location>
</feature>
<feature type="compositionally biased region" description="Basic residues" evidence="3">
    <location>
        <begin position="353"/>
        <end position="382"/>
    </location>
</feature>
<feature type="compositionally biased region" description="Acidic residues" evidence="3">
    <location>
        <begin position="1438"/>
        <end position="1449"/>
    </location>
</feature>
<feature type="compositionally biased region" description="Polar residues" evidence="3">
    <location>
        <begin position="1698"/>
        <end position="1715"/>
    </location>
</feature>
<dbReference type="KEGG" id="cvn:111133364"/>
<accession>A0A8B8E9S5</accession>
<feature type="region of interest" description="Disordered" evidence="3">
    <location>
        <begin position="1849"/>
        <end position="1971"/>
    </location>
</feature>
<dbReference type="InterPro" id="IPR008984">
    <property type="entry name" value="SMAD_FHA_dom_sf"/>
</dbReference>
<evidence type="ECO:0000259" key="4">
    <source>
        <dbReference type="PROSITE" id="PS50006"/>
    </source>
</evidence>
<dbReference type="OrthoDB" id="436852at2759"/>
<dbReference type="InterPro" id="IPR036427">
    <property type="entry name" value="Bromodomain-like_sf"/>
</dbReference>
<proteinExistence type="predicted"/>
<dbReference type="GO" id="GO:0035267">
    <property type="term" value="C:NuA4 histone acetyltransferase complex"/>
    <property type="evidence" value="ECO:0007669"/>
    <property type="project" value="TreeGrafter"/>
</dbReference>
<feature type="compositionally biased region" description="Polar residues" evidence="3">
    <location>
        <begin position="631"/>
        <end position="643"/>
    </location>
</feature>
<organism evidence="6 7">
    <name type="scientific">Crassostrea virginica</name>
    <name type="common">Eastern oyster</name>
    <dbReference type="NCBI Taxonomy" id="6565"/>
    <lineage>
        <taxon>Eukaryota</taxon>
        <taxon>Metazoa</taxon>
        <taxon>Spiralia</taxon>
        <taxon>Lophotrochozoa</taxon>
        <taxon>Mollusca</taxon>
        <taxon>Bivalvia</taxon>
        <taxon>Autobranchia</taxon>
        <taxon>Pteriomorphia</taxon>
        <taxon>Ostreida</taxon>
        <taxon>Ostreoidea</taxon>
        <taxon>Ostreidae</taxon>
        <taxon>Crassostrea</taxon>
    </lineage>
</organism>
<feature type="compositionally biased region" description="Low complexity" evidence="3">
    <location>
        <begin position="1246"/>
        <end position="1281"/>
    </location>
</feature>
<feature type="domain" description="Bromo" evidence="5">
    <location>
        <begin position="423"/>
        <end position="493"/>
    </location>
</feature>
<name>A0A8B8E9S5_CRAVI</name>
<dbReference type="Pfam" id="PF00439">
    <property type="entry name" value="Bromodomain"/>
    <property type="match status" value="1"/>
</dbReference>
<feature type="compositionally biased region" description="Polar residues" evidence="3">
    <location>
        <begin position="1661"/>
        <end position="1670"/>
    </location>
</feature>
<dbReference type="SMART" id="SM00240">
    <property type="entry name" value="FHA"/>
    <property type="match status" value="1"/>
</dbReference>
<feature type="compositionally biased region" description="Basic and acidic residues" evidence="3">
    <location>
        <begin position="1921"/>
        <end position="1936"/>
    </location>
</feature>
<evidence type="ECO:0000256" key="1">
    <source>
        <dbReference type="ARBA" id="ARBA00023117"/>
    </source>
</evidence>
<evidence type="ECO:0000256" key="2">
    <source>
        <dbReference type="PROSITE-ProRule" id="PRU00035"/>
    </source>
</evidence>
<feature type="compositionally biased region" description="Basic and acidic residues" evidence="3">
    <location>
        <begin position="276"/>
        <end position="289"/>
    </location>
</feature>
<keyword evidence="1 2" id="KW-0103">Bromodomain</keyword>
<sequence length="1971" mass="220598">MERENMNCSGQLQYHLRRMGPATRRPHVVNIMDFYKTISVIGRNGLMVDFYISSEDKTQSRIISRCHAKVVLQPNNDHKLFDESLTGVFVNHVKIKGSVILREGDLVTFGHPQREIPYGAWECQINSQHQFIFEKCHCITKSQPKKKKRKILCATVSKDRISSTISKLPKTAVLCSGVAGCDGPSRTPEKQDVGQSMDISQGATLIDSPACHCLVTPDREPASHGRSEDLRMPYINKEASCFWAERNGETFSTDAAHVDNYVVGPRLKPQHKQPNRHKDIGTHGEKEETVTNSPSSRGLCNTKEEMEEENAEASSDATFSSDSENDHGESGESSDWAMDMGVHTRDSTQNTNSHHHLSSHSLHQKPKRKKPSPSTNKRHSRNKPFDEDMQETSTKTNLVPISAVNRTSDSWKLDCLTLLETIFQCNDSSPFRFPVDRDELPEYFDIIEHPMDLSTVKENLLSDLYSNPNSLFKDLCLIFSNSCTFNTNKRSPIYAMTRRLSAMVKEKRKKIMSDWSSAVQHEKKLAKQRQNNSQGKSVMSRRRRSTSQPYRMAPTGVSSDVCTGSLHCGAGSYTAGTMATPHSDELALTREKEDHQPVKAKTSSPRKRLDSLLFREEDSSKPLEESLSLSGTSSIQTRKSPYNTHMEDSVPLLQSKEKSFDKALENEKIIEVLMLENNGQKCLSKDIKQRDTQSYSASPEHQGVESECLVIKKGKQMPDIETWEEPICKNNGMDRECKGKLNNKISRKEKDKVIRRLRKVLEICSKTLHSEETTADFVKCEPTPREKECTLLTHSSCEPTPREKECKLMTHSSCEPTPREKKSTLPTHSSCEMTPREKECTLLTHSSCELTPREKECTLLTHSSCEPTPREKECTLLTHSSCEPTPREKECKLMTHSSCEPTPREKECKLMTHSSCEPTPREKECTLLTHSPCEWTNREEGCTFLTNSSSSSSSFIFTPSDLICTFDIDPDNVTDSAKQKSGAGETQSTVDYRLCELDHNYTRSVGKSDAGETQSTVSTVNHTRSVGEYGALVMESQELDLTNSFRNGDRSQQTNVVTNGKSLVFHETVPPIKMGHQNFLSKDVCNEQIDKDIKDSGNYETPVTLSDSNEVESHLSGDIKCSTIQSVTSNVQGNTMDMLEHRGISNKRKRNTEENGNVGALIKKKKLLEEEVMHLKDVVSNFFRIREFFEKQKDRKKSDLRKDLIENLVKHFFKKYSVQSVKRNIRAGVSFVKSLVFSSQENSCGNNSVVTDRDSNNNNNNSNTSSNKSNNNNNNNNNSKSAPSAKHTTVEYPDGSVKREPPNDIMEISSLSQASPISQPESFPVYQTSVKPCCGIVVNIGQSKVAVVNRRSLSESICDVSTQTNSLEIDMETTNPTQINNLDMDMVTPNTTQTNSVDIHLETSNTTEKNSLDIDPKSTNPESLDLKLEGRPWMRENEDSDETRWDEEEDHQKVLSEEDLDSKTSEKSYSSDSNPSHVSELLLQKVSSLNGGIEEDNVSDVIHERKENDGHICEQSSPQKDSTVQMKECDEDSFCSLHSRSSDDLGTRSSDDSHHFSAEIIDSSNDLRSLYSGNSDALIDSHDTLQKNWDEGSAIEDADDQKKEYPSDDTGEGGPKTGSQGSEWDSDDIEIISTKSTSDSELEDLYGKVSLKVEPDHPSLTGDSRNSRPGDTSLIIKTTAKDRYNKPCYTSIKVKPSGHSTSEYPSSQHARPCSDTSAVTAVGFKSRKQKQEADQKQSSLLGLDESCIEKDVHLPQQVKGSTEENVNIKKEHLHSQEKLYKSRLPEFESDSDVEIRLSSDPVLFQGDIPSISLSFSSSDDLPEVTFLKEEACLSELDNKTLIKKEPDTTCTVTQPNTTCTVTCPPTQPSSSETTAAKATDKSSHKKKGKKRVARRESSPPHKKNGKASSSSKPRSRRSLRKRSEVKRTIRLSGHEDSDVDIVTGSESEGDFTPSKLPRPRRGGQTDSDSDM</sequence>
<feature type="region of interest" description="Disordered" evidence="3">
    <location>
        <begin position="1591"/>
        <end position="1715"/>
    </location>
</feature>
<dbReference type="PRINTS" id="PR00503">
    <property type="entry name" value="BROMODOMAIN"/>
</dbReference>
<dbReference type="PROSITE" id="PS50006">
    <property type="entry name" value="FHA_DOMAIN"/>
    <property type="match status" value="1"/>
</dbReference>
<dbReference type="PROSITE" id="PS00633">
    <property type="entry name" value="BROMODOMAIN_1"/>
    <property type="match status" value="1"/>
</dbReference>
<dbReference type="InterPro" id="IPR000253">
    <property type="entry name" value="FHA_dom"/>
</dbReference>
<dbReference type="InterPro" id="IPR018359">
    <property type="entry name" value="Bromodomain_CS"/>
</dbReference>
<keyword evidence="6" id="KW-1185">Reference proteome</keyword>
<feature type="compositionally biased region" description="Basic and acidic residues" evidence="3">
    <location>
        <begin position="1450"/>
        <end position="1466"/>
    </location>
</feature>
<dbReference type="PANTHER" id="PTHR15398">
    <property type="entry name" value="BROMODOMAIN-CONTAINING PROTEIN 8"/>
    <property type="match status" value="1"/>
</dbReference>
<dbReference type="PANTHER" id="PTHR15398:SF4">
    <property type="entry name" value="BROMODOMAIN-CONTAINING PROTEIN 8 ISOFORM X1"/>
    <property type="match status" value="1"/>
</dbReference>